<feature type="region of interest" description="Disordered" evidence="1">
    <location>
        <begin position="700"/>
        <end position="780"/>
    </location>
</feature>
<feature type="chain" id="PRO_5040381401" evidence="3">
    <location>
        <begin position="28"/>
        <end position="836"/>
    </location>
</feature>
<evidence type="ECO:0000256" key="1">
    <source>
        <dbReference type="SAM" id="MobiDB-lite"/>
    </source>
</evidence>
<feature type="region of interest" description="Disordered" evidence="1">
    <location>
        <begin position="432"/>
        <end position="456"/>
    </location>
</feature>
<name>A0A9P5SD87_9FUNG</name>
<keyword evidence="3" id="KW-0732">Signal</keyword>
<dbReference type="AlphaFoldDB" id="A0A9P5SD87"/>
<feature type="region of interest" description="Disordered" evidence="1">
    <location>
        <begin position="176"/>
        <end position="267"/>
    </location>
</feature>
<feature type="compositionally biased region" description="Basic and acidic residues" evidence="1">
    <location>
        <begin position="226"/>
        <end position="236"/>
    </location>
</feature>
<evidence type="ECO:0000256" key="3">
    <source>
        <dbReference type="SAM" id="SignalP"/>
    </source>
</evidence>
<gene>
    <name evidence="4" type="ORF">BG006_010451</name>
</gene>
<feature type="compositionally biased region" description="Basic and acidic residues" evidence="1">
    <location>
        <begin position="820"/>
        <end position="836"/>
    </location>
</feature>
<keyword evidence="2" id="KW-0472">Membrane</keyword>
<feature type="transmembrane region" description="Helical" evidence="2">
    <location>
        <begin position="397"/>
        <end position="418"/>
    </location>
</feature>
<evidence type="ECO:0000313" key="5">
    <source>
        <dbReference type="Proteomes" id="UP000696485"/>
    </source>
</evidence>
<feature type="region of interest" description="Disordered" evidence="1">
    <location>
        <begin position="797"/>
        <end position="836"/>
    </location>
</feature>
<feature type="compositionally biased region" description="Polar residues" evidence="1">
    <location>
        <begin position="799"/>
        <end position="810"/>
    </location>
</feature>
<evidence type="ECO:0000313" key="4">
    <source>
        <dbReference type="EMBL" id="KAF9326079.1"/>
    </source>
</evidence>
<dbReference type="Proteomes" id="UP000696485">
    <property type="component" value="Unassembled WGS sequence"/>
</dbReference>
<feature type="compositionally biased region" description="Basic and acidic residues" evidence="1">
    <location>
        <begin position="743"/>
        <end position="762"/>
    </location>
</feature>
<feature type="signal peptide" evidence="3">
    <location>
        <begin position="1"/>
        <end position="27"/>
    </location>
</feature>
<feature type="compositionally biased region" description="Basic residues" evidence="1">
    <location>
        <begin position="255"/>
        <end position="265"/>
    </location>
</feature>
<organism evidence="4 5">
    <name type="scientific">Podila minutissima</name>
    <dbReference type="NCBI Taxonomy" id="64525"/>
    <lineage>
        <taxon>Eukaryota</taxon>
        <taxon>Fungi</taxon>
        <taxon>Fungi incertae sedis</taxon>
        <taxon>Mucoromycota</taxon>
        <taxon>Mortierellomycotina</taxon>
        <taxon>Mortierellomycetes</taxon>
        <taxon>Mortierellales</taxon>
        <taxon>Mortierellaceae</taxon>
        <taxon>Podila</taxon>
    </lineage>
</organism>
<dbReference type="EMBL" id="JAAAUY010000828">
    <property type="protein sequence ID" value="KAF9326079.1"/>
    <property type="molecule type" value="Genomic_DNA"/>
</dbReference>
<keyword evidence="5" id="KW-1185">Reference proteome</keyword>
<protein>
    <submittedName>
        <fullName evidence="4">Uncharacterized protein</fullName>
    </submittedName>
</protein>
<comment type="caution">
    <text evidence="4">The sequence shown here is derived from an EMBL/GenBank/DDBJ whole genome shotgun (WGS) entry which is preliminary data.</text>
</comment>
<feature type="compositionally biased region" description="Polar residues" evidence="1">
    <location>
        <begin position="714"/>
        <end position="726"/>
    </location>
</feature>
<proteinExistence type="predicted"/>
<evidence type="ECO:0000256" key="2">
    <source>
        <dbReference type="SAM" id="Phobius"/>
    </source>
</evidence>
<reference evidence="4" key="1">
    <citation type="journal article" date="2020" name="Fungal Divers.">
        <title>Resolving the Mortierellaceae phylogeny through synthesis of multi-gene phylogenetics and phylogenomics.</title>
        <authorList>
            <person name="Vandepol N."/>
            <person name="Liber J."/>
            <person name="Desiro A."/>
            <person name="Na H."/>
            <person name="Kennedy M."/>
            <person name="Barry K."/>
            <person name="Grigoriev I.V."/>
            <person name="Miller A.N."/>
            <person name="O'Donnell K."/>
            <person name="Stajich J.E."/>
            <person name="Bonito G."/>
        </authorList>
    </citation>
    <scope>NUCLEOTIDE SEQUENCE</scope>
    <source>
        <strain evidence="4">NVP1</strain>
    </source>
</reference>
<keyword evidence="2" id="KW-1133">Transmembrane helix</keyword>
<accession>A0A9P5SD87</accession>
<keyword evidence="2" id="KW-0812">Transmembrane</keyword>
<feature type="compositionally biased region" description="Low complexity" evidence="1">
    <location>
        <begin position="176"/>
        <end position="212"/>
    </location>
</feature>
<sequence length="836" mass="88265">MTRASSLSIRSALWLVSTIWLNQHVAASVISASKASATNFELQTNIVSCGTKSEGSAAAAVCTQPESKLFSNIKVVNGTPRPGPTGVRGRLYDVGTLCQDKVEQKIDRAWVAFLDCSGCPLSTKLANLQNSNPQAILLYNQVACVFPVPVVAPHAPEGSSSAAPPQASAVPASAPQASVAPVSPPEASVAPMAPPEASVELVSPPQASVAPAPTVPAPAPVATPSEPHHDGGDGDKGTSGNGGDGSGEDDEERLKHPKRALRTLPRRQLLERIEKSLEFVKRGHHVSTASLEEPYIESSTTIAMAEQVTIDYLFQVLEGAASSAPLPGALKSIKTVHHSSAIRAQAESNGAEAGDDETASASATLANSITDLMVSISPSYGTTGSGDKKYLSMSIPIFATVVGILSIVVCGVIFLYVVRPLVRWGRRKKSVSEMGESPASPIEYNKEQGPGPGPGDNFVIPAADGYYSVNNRSASNVVQIDDPTEMYPAKLSHEWNRSHDRLIGNTSQQFENSSQPNTVNGIDAYAEQYTQRHLQQLRQQAQEPIAPPKDIIPASHDMDEPRSGLPAWRQDVPATAPTITEAQEIIASYNAKQIQQPDIDVLNTITGTPEVLAINTSALMHATRAPTHPESHDDTQSVATASVASVRNGSSLFEGAIRQTPSNVSFPGPLPALSTSNLAREGGGLASTLRRQRVNIDASTPHSLHHSAGASPHPTIQGSTHSSSVATPGRATPGRASFSDDFATTRRSMDSHRRDIQLKHNELTPSSRGGSTPWAPLLDDFGPTSGRKSLDSLRLPLPNITSVSSSSTENRGGGGISEMDAYKAYKNSRRDPSSGI</sequence>